<proteinExistence type="predicted"/>
<organism evidence="2 3">
    <name type="scientific">Sphaerisporangium aureirubrum</name>
    <dbReference type="NCBI Taxonomy" id="1544736"/>
    <lineage>
        <taxon>Bacteria</taxon>
        <taxon>Bacillati</taxon>
        <taxon>Actinomycetota</taxon>
        <taxon>Actinomycetes</taxon>
        <taxon>Streptosporangiales</taxon>
        <taxon>Streptosporangiaceae</taxon>
        <taxon>Sphaerisporangium</taxon>
    </lineage>
</organism>
<dbReference type="Proteomes" id="UP001596137">
    <property type="component" value="Unassembled WGS sequence"/>
</dbReference>
<feature type="transmembrane region" description="Helical" evidence="1">
    <location>
        <begin position="43"/>
        <end position="63"/>
    </location>
</feature>
<evidence type="ECO:0000256" key="1">
    <source>
        <dbReference type="SAM" id="Phobius"/>
    </source>
</evidence>
<comment type="caution">
    <text evidence="2">The sequence shown here is derived from an EMBL/GenBank/DDBJ whole genome shotgun (WGS) entry which is preliminary data.</text>
</comment>
<evidence type="ECO:0000313" key="3">
    <source>
        <dbReference type="Proteomes" id="UP001596137"/>
    </source>
</evidence>
<protein>
    <submittedName>
        <fullName evidence="2">Uncharacterized protein</fullName>
    </submittedName>
</protein>
<keyword evidence="1" id="KW-1133">Transmembrane helix</keyword>
<reference evidence="3" key="1">
    <citation type="journal article" date="2019" name="Int. J. Syst. Evol. Microbiol.">
        <title>The Global Catalogue of Microorganisms (GCM) 10K type strain sequencing project: providing services to taxonomists for standard genome sequencing and annotation.</title>
        <authorList>
            <consortium name="The Broad Institute Genomics Platform"/>
            <consortium name="The Broad Institute Genome Sequencing Center for Infectious Disease"/>
            <person name="Wu L."/>
            <person name="Ma J."/>
        </authorList>
    </citation>
    <scope>NUCLEOTIDE SEQUENCE [LARGE SCALE GENOMIC DNA]</scope>
    <source>
        <strain evidence="3">JCM 30346</strain>
    </source>
</reference>
<accession>A0ABW1NLL1</accession>
<evidence type="ECO:0000313" key="2">
    <source>
        <dbReference type="EMBL" id="MFC6084056.1"/>
    </source>
</evidence>
<dbReference type="EMBL" id="JBHSRF010000036">
    <property type="protein sequence ID" value="MFC6084056.1"/>
    <property type="molecule type" value="Genomic_DNA"/>
</dbReference>
<gene>
    <name evidence="2" type="ORF">ACFP1K_23040</name>
</gene>
<sequence>MTGILFVLPGMLALLTLSAVYVIWQDTGLVTALFAGITPAMPAIVAQAILTVAAFAALVLFAVSVPVAGGRGVDWKVAGRRVSHPSEIRPATAQRTGAGVGLWGRAQWVRVRTETLWEPVLVT</sequence>
<dbReference type="RefSeq" id="WP_380756698.1">
    <property type="nucleotide sequence ID" value="NZ_JBHSRF010000036.1"/>
</dbReference>
<keyword evidence="3" id="KW-1185">Reference proteome</keyword>
<keyword evidence="1" id="KW-0472">Membrane</keyword>
<keyword evidence="1" id="KW-0812">Transmembrane</keyword>
<name>A0ABW1NLL1_9ACTN</name>